<dbReference type="PROSITE" id="PS50072">
    <property type="entry name" value="CSA_PPIASE_2"/>
    <property type="match status" value="1"/>
</dbReference>
<dbReference type="Proteomes" id="UP000542674">
    <property type="component" value="Unassembled WGS sequence"/>
</dbReference>
<keyword evidence="2" id="KW-0732">Signal</keyword>
<reference evidence="4 5" key="1">
    <citation type="submission" date="2020-08" db="EMBL/GenBank/DDBJ databases">
        <title>Sequencing the genomes of 1000 actinobacteria strains.</title>
        <authorList>
            <person name="Klenk H.-P."/>
        </authorList>
    </citation>
    <scope>NUCLEOTIDE SEQUENCE [LARGE SCALE GENOMIC DNA]</scope>
    <source>
        <strain evidence="4 5">DSM 45084</strain>
    </source>
</reference>
<dbReference type="SUPFAM" id="SSF50891">
    <property type="entry name" value="Cyclophilin-like"/>
    <property type="match status" value="1"/>
</dbReference>
<dbReference type="EMBL" id="JACHJS010000001">
    <property type="protein sequence ID" value="MBB4967171.1"/>
    <property type="molecule type" value="Genomic_DNA"/>
</dbReference>
<accession>A0A7W7WXJ9</accession>
<evidence type="ECO:0000313" key="4">
    <source>
        <dbReference type="EMBL" id="MBB4967171.1"/>
    </source>
</evidence>
<keyword evidence="5" id="KW-1185">Reference proteome</keyword>
<protein>
    <submittedName>
        <fullName evidence="4">Peptidyl-prolyl cis-trans isomerase B (Cyclophilin B)</fullName>
        <ecNumber evidence="4">5.2.1.8</ecNumber>
    </submittedName>
</protein>
<gene>
    <name evidence="4" type="ORF">F4559_004530</name>
</gene>
<feature type="signal peptide" evidence="2">
    <location>
        <begin position="1"/>
        <end position="24"/>
    </location>
</feature>
<dbReference type="InterPro" id="IPR029000">
    <property type="entry name" value="Cyclophilin-like_dom_sf"/>
</dbReference>
<feature type="domain" description="PPIase cyclophilin-type" evidence="3">
    <location>
        <begin position="80"/>
        <end position="229"/>
    </location>
</feature>
<dbReference type="InterPro" id="IPR002130">
    <property type="entry name" value="Cyclophilin-type_PPIase_dom"/>
</dbReference>
<name>A0A7W7WXJ9_9PSEU</name>
<evidence type="ECO:0000259" key="3">
    <source>
        <dbReference type="PROSITE" id="PS50072"/>
    </source>
</evidence>
<sequence length="231" mass="24232">MRRRLIATVSTALLLGACSYSVTGAPQGSPSSGGPSIEGPTVDCEYVRDRTGNTVKAVDPPSAKAAAQGEYVFTAQTNRGVMEFRLDAKSAPCAVHSFRYLVESRYYIGSTCHKLSTEGLFYLQCGDAGTTGKGDPGYRYSDPGATTSGYRRGVIAMASPDRTDSHGSQFFVIYQDAAGWAPDFPIIGKVSIGLEKVDDVAKGGIVAGTAEDAGVGRPSLALTITGLAERE</sequence>
<evidence type="ECO:0000256" key="2">
    <source>
        <dbReference type="SAM" id="SignalP"/>
    </source>
</evidence>
<dbReference type="PROSITE" id="PS51257">
    <property type="entry name" value="PROKAR_LIPOPROTEIN"/>
    <property type="match status" value="1"/>
</dbReference>
<dbReference type="RefSeq" id="WP_184671652.1">
    <property type="nucleotide sequence ID" value="NZ_BAABAI010000020.1"/>
</dbReference>
<dbReference type="Gene3D" id="2.40.100.10">
    <property type="entry name" value="Cyclophilin-like"/>
    <property type="match status" value="1"/>
</dbReference>
<dbReference type="PANTHER" id="PTHR45625:SF3">
    <property type="entry name" value="PEPTIDYL-PROLYL CIS-TRANS ISOMERASE B-RELATED"/>
    <property type="match status" value="1"/>
</dbReference>
<evidence type="ECO:0000256" key="1">
    <source>
        <dbReference type="ARBA" id="ARBA00002388"/>
    </source>
</evidence>
<dbReference type="InterPro" id="IPR044666">
    <property type="entry name" value="Cyclophilin_A-like"/>
</dbReference>
<organism evidence="4 5">
    <name type="scientific">Saccharothrix violaceirubra</name>
    <dbReference type="NCBI Taxonomy" id="413306"/>
    <lineage>
        <taxon>Bacteria</taxon>
        <taxon>Bacillati</taxon>
        <taxon>Actinomycetota</taxon>
        <taxon>Actinomycetes</taxon>
        <taxon>Pseudonocardiales</taxon>
        <taxon>Pseudonocardiaceae</taxon>
        <taxon>Saccharothrix</taxon>
    </lineage>
</organism>
<evidence type="ECO:0000313" key="5">
    <source>
        <dbReference type="Proteomes" id="UP000542674"/>
    </source>
</evidence>
<dbReference type="GO" id="GO:0003755">
    <property type="term" value="F:peptidyl-prolyl cis-trans isomerase activity"/>
    <property type="evidence" value="ECO:0007669"/>
    <property type="project" value="UniProtKB-EC"/>
</dbReference>
<comment type="caution">
    <text evidence="4">The sequence shown here is derived from an EMBL/GenBank/DDBJ whole genome shotgun (WGS) entry which is preliminary data.</text>
</comment>
<dbReference type="AlphaFoldDB" id="A0A7W7WXJ9"/>
<feature type="chain" id="PRO_5039214844" evidence="2">
    <location>
        <begin position="25"/>
        <end position="231"/>
    </location>
</feature>
<dbReference type="PANTHER" id="PTHR45625">
    <property type="entry name" value="PEPTIDYL-PROLYL CIS-TRANS ISOMERASE-RELATED"/>
    <property type="match status" value="1"/>
</dbReference>
<keyword evidence="4" id="KW-0413">Isomerase</keyword>
<comment type="function">
    <text evidence="1">PPIases accelerate the folding of proteins. It catalyzes the cis-trans isomerization of proline imidic peptide bonds in oligopeptides.</text>
</comment>
<proteinExistence type="predicted"/>
<dbReference type="Pfam" id="PF00160">
    <property type="entry name" value="Pro_isomerase"/>
    <property type="match status" value="1"/>
</dbReference>
<dbReference type="EC" id="5.2.1.8" evidence="4"/>